<keyword evidence="1" id="KW-0812">Transmembrane</keyword>
<feature type="transmembrane region" description="Helical" evidence="1">
    <location>
        <begin position="86"/>
        <end position="110"/>
    </location>
</feature>
<keyword evidence="1" id="KW-0472">Membrane</keyword>
<evidence type="ECO:0000256" key="1">
    <source>
        <dbReference type="SAM" id="Phobius"/>
    </source>
</evidence>
<keyword evidence="2" id="KW-1185">Reference proteome</keyword>
<sequence>MTQQIFDIPATSWKELRGPQRPPAPSFHDSKMRLGGSAPATGILSSAKRLRLLAVVLTVLTFLLQLGKCAYFLYFLKEVERYRHFVLIFSIVTNGVGIVIAILGVLFICFPKIWRRVWLTLGGSMAIYQSLMLGIDVCEMLFIINICYIDCAVNETWPSILYLVISCLRISHLFILWRLYRIQKKA</sequence>
<reference evidence="3" key="1">
    <citation type="submission" date="2016-11" db="UniProtKB">
        <authorList>
            <consortium name="WormBaseParasite"/>
        </authorList>
    </citation>
    <scope>IDENTIFICATION</scope>
</reference>
<protein>
    <submittedName>
        <fullName evidence="3">G_PROTEIN_RECEP_F1_2 domain-containing protein</fullName>
    </submittedName>
</protein>
<evidence type="ECO:0000313" key="2">
    <source>
        <dbReference type="Proteomes" id="UP000095287"/>
    </source>
</evidence>
<feature type="transmembrane region" description="Helical" evidence="1">
    <location>
        <begin position="160"/>
        <end position="180"/>
    </location>
</feature>
<evidence type="ECO:0000313" key="3">
    <source>
        <dbReference type="WBParaSite" id="L893_g24332.t1"/>
    </source>
</evidence>
<feature type="transmembrane region" description="Helical" evidence="1">
    <location>
        <begin position="131"/>
        <end position="148"/>
    </location>
</feature>
<proteinExistence type="predicted"/>
<organism evidence="2 3">
    <name type="scientific">Steinernema glaseri</name>
    <dbReference type="NCBI Taxonomy" id="37863"/>
    <lineage>
        <taxon>Eukaryota</taxon>
        <taxon>Metazoa</taxon>
        <taxon>Ecdysozoa</taxon>
        <taxon>Nematoda</taxon>
        <taxon>Chromadorea</taxon>
        <taxon>Rhabditida</taxon>
        <taxon>Tylenchina</taxon>
        <taxon>Panagrolaimomorpha</taxon>
        <taxon>Strongyloidoidea</taxon>
        <taxon>Steinernematidae</taxon>
        <taxon>Steinernema</taxon>
    </lineage>
</organism>
<feature type="transmembrane region" description="Helical" evidence="1">
    <location>
        <begin position="52"/>
        <end position="74"/>
    </location>
</feature>
<accession>A0A1I7ZAW2</accession>
<dbReference type="Proteomes" id="UP000095287">
    <property type="component" value="Unplaced"/>
</dbReference>
<name>A0A1I7ZAW2_9BILA</name>
<dbReference type="AlphaFoldDB" id="A0A1I7ZAW2"/>
<keyword evidence="1" id="KW-1133">Transmembrane helix</keyword>
<dbReference type="WBParaSite" id="L893_g24332.t1">
    <property type="protein sequence ID" value="L893_g24332.t1"/>
    <property type="gene ID" value="L893_g24332"/>
</dbReference>